<sequence length="111" mass="12598">MLISKGELLNIELEQSAIHGTHRNCDIIPELVAMLCQTPELMKMEKDEDSLYNIAMDAKEEGECSKFWDTEDATEFCNELFEIADSYAPEGYYFGAHPGDGSDFGYWKCDP</sequence>
<organism evidence="1 2">
    <name type="scientific">Segatella copri</name>
    <dbReference type="NCBI Taxonomy" id="165179"/>
    <lineage>
        <taxon>Bacteria</taxon>
        <taxon>Pseudomonadati</taxon>
        <taxon>Bacteroidota</taxon>
        <taxon>Bacteroidia</taxon>
        <taxon>Bacteroidales</taxon>
        <taxon>Prevotellaceae</taxon>
        <taxon>Segatella</taxon>
    </lineage>
</organism>
<comment type="caution">
    <text evidence="1">The sequence shown here is derived from an EMBL/GenBank/DDBJ whole genome shotgun (WGS) entry which is preliminary data.</text>
</comment>
<protein>
    <submittedName>
        <fullName evidence="1">Uncharacterized protein</fullName>
    </submittedName>
</protein>
<accession>A0AAW5I865</accession>
<evidence type="ECO:0000313" key="1">
    <source>
        <dbReference type="EMBL" id="MCP9549390.1"/>
    </source>
</evidence>
<gene>
    <name evidence="1" type="ORF">NNC68_07880</name>
</gene>
<dbReference type="EMBL" id="JANDWU010000012">
    <property type="protein sequence ID" value="MCP9549390.1"/>
    <property type="molecule type" value="Genomic_DNA"/>
</dbReference>
<proteinExistence type="predicted"/>
<dbReference type="RefSeq" id="WP_254970059.1">
    <property type="nucleotide sequence ID" value="NZ_JANDWU010000012.1"/>
</dbReference>
<evidence type="ECO:0000313" key="2">
    <source>
        <dbReference type="Proteomes" id="UP001205506"/>
    </source>
</evidence>
<name>A0AAW5I865_9BACT</name>
<dbReference type="AlphaFoldDB" id="A0AAW5I865"/>
<reference evidence="1" key="1">
    <citation type="submission" date="2022-07" db="EMBL/GenBank/DDBJ databases">
        <title>Prevotella copri.</title>
        <authorList>
            <person name="Yang C."/>
        </authorList>
    </citation>
    <scope>NUCLEOTIDE SEQUENCE</scope>
    <source>
        <strain evidence="1">HF1805</strain>
    </source>
</reference>
<dbReference type="Proteomes" id="UP001205506">
    <property type="component" value="Unassembled WGS sequence"/>
</dbReference>